<sequence length="855" mass="96341">MLCYVLLQPNPLQLTFHLPLHCYLAYTLPCSLTVQPPTVDIPSAPPSLPCLYCTMFFYSPIPCSLFSTCPSIATWPILCHVLLQPNPLQLTFHLPLHRYLGYTAPCSFTAQSPTPNPLQLTFHLPLHRYLAYTLPCSFTAQSTTPNLLQLMFHLPRHRYLAFTLPCFLLQPNPLQLTFHLPLHRYLATFMVQAVQYQHQDLLAVVPPERMLKTLLIHVLQIQVATAEIYSNMWVRNGLQIKGQPMTYVQCHFCYSMVDADIYLMQVCACRLDPDYFVQTVIDRFHISDWLSFNPEPGARIYKMEKEQELAIVEGVLQFFTMLLHIRTYLGMEDKELTRLEMATLLFVGDRQHSQLMDLMPEKSGMTGHGKDLFEPTLKDISNFKAPNFEPGGGLQQGTYVPKDELWETEFDPVHVLLRSVYKNDFQSAMDRYTEFLRRKGNFKGKGQPWPPFKAPGKIQECYRAMYRILHCKTMHSLIFTVLQKVLKDSSLPESFSFYAVHLLELAITVPNPDGSKRVKPSPARVPDKSYRDWFSGNDILENVKQTIREVEVSLSVEREGSPRLSLDTSFESFEEMFQLAPSALAGPSGPITAAHTGHIPSFHLSPLTTTSGNPQPSILTVLPSTSGTRPKFETRGMTTERQRTKIVAINESLMTILYKLHSKLSGKSNSYAPPSVSGNGSGMENGGNGEFYVKKVLDKLCQSSTDCARAVEDLYQANKPKEAGTSKKGKSMDTETRRKKARERQQKLMEEFASKQKAFMEQAMETEDSSTTGASKSPNSPDGSGHPESMESDETLYDCVICNQSTPSTAERTIGLVVFLQASSVLLKRCLVCFLGSTSLIETLSGLLPGQYQSY</sequence>
<name>A0A9D4MBE7_DREPO</name>
<dbReference type="InterPro" id="IPR055194">
    <property type="entry name" value="UBR1-like_WH"/>
</dbReference>
<dbReference type="GO" id="GO:0071596">
    <property type="term" value="P:ubiquitin-dependent protein catabolic process via the N-end rule pathway"/>
    <property type="evidence" value="ECO:0007669"/>
    <property type="project" value="UniProtKB-UniRule"/>
</dbReference>
<evidence type="ECO:0000256" key="1">
    <source>
        <dbReference type="RuleBase" id="RU366018"/>
    </source>
</evidence>
<dbReference type="PANTHER" id="PTHR21497">
    <property type="entry name" value="UBIQUITIN LIGASE E3 ALPHA-RELATED"/>
    <property type="match status" value="1"/>
</dbReference>
<keyword evidence="1" id="KW-0862">Zinc</keyword>
<proteinExistence type="inferred from homology"/>
<evidence type="ECO:0000313" key="5">
    <source>
        <dbReference type="Proteomes" id="UP000828390"/>
    </source>
</evidence>
<organism evidence="4 5">
    <name type="scientific">Dreissena polymorpha</name>
    <name type="common">Zebra mussel</name>
    <name type="synonym">Mytilus polymorpha</name>
    <dbReference type="NCBI Taxonomy" id="45954"/>
    <lineage>
        <taxon>Eukaryota</taxon>
        <taxon>Metazoa</taxon>
        <taxon>Spiralia</taxon>
        <taxon>Lophotrochozoa</taxon>
        <taxon>Mollusca</taxon>
        <taxon>Bivalvia</taxon>
        <taxon>Autobranchia</taxon>
        <taxon>Heteroconchia</taxon>
        <taxon>Euheterodonta</taxon>
        <taxon>Imparidentia</taxon>
        <taxon>Neoheterodontei</taxon>
        <taxon>Myida</taxon>
        <taxon>Dreissenoidea</taxon>
        <taxon>Dreissenidae</taxon>
        <taxon>Dreissena</taxon>
    </lineage>
</organism>
<comment type="catalytic activity">
    <reaction evidence="1">
        <text>S-ubiquitinyl-[E2 ubiquitin-conjugating enzyme]-L-cysteine + [acceptor protein]-L-lysine = [E2 ubiquitin-conjugating enzyme]-L-cysteine + N(6)-ubiquitinyl-[acceptor protein]-L-lysine.</text>
        <dbReference type="EC" id="2.3.2.27"/>
    </reaction>
</comment>
<reference evidence="4" key="2">
    <citation type="submission" date="2020-11" db="EMBL/GenBank/DDBJ databases">
        <authorList>
            <person name="McCartney M.A."/>
            <person name="Auch B."/>
            <person name="Kono T."/>
            <person name="Mallez S."/>
            <person name="Becker A."/>
            <person name="Gohl D.M."/>
            <person name="Silverstein K.A.T."/>
            <person name="Koren S."/>
            <person name="Bechman K.B."/>
            <person name="Herman A."/>
            <person name="Abrahante J.E."/>
            <person name="Garbe J."/>
        </authorList>
    </citation>
    <scope>NUCLEOTIDE SEQUENCE</scope>
    <source>
        <strain evidence="4">Duluth1</strain>
        <tissue evidence="4">Whole animal</tissue>
    </source>
</reference>
<feature type="compositionally biased region" description="Polar residues" evidence="2">
    <location>
        <begin position="769"/>
        <end position="782"/>
    </location>
</feature>
<comment type="pathway">
    <text evidence="1">Protein modification; protein ubiquitination.</text>
</comment>
<dbReference type="GO" id="GO:0008270">
    <property type="term" value="F:zinc ion binding"/>
    <property type="evidence" value="ECO:0007669"/>
    <property type="project" value="UniProtKB-UniRule"/>
</dbReference>
<dbReference type="Proteomes" id="UP000828390">
    <property type="component" value="Unassembled WGS sequence"/>
</dbReference>
<keyword evidence="1" id="KW-0479">Metal-binding</keyword>
<dbReference type="Pfam" id="PF22960">
    <property type="entry name" value="WHD_UBR1"/>
    <property type="match status" value="1"/>
</dbReference>
<comment type="function">
    <text evidence="1">Ubiquitin ligase protein which is a component of the N-end rule pathway. Recognizes and binds to proteins bearing specific N-terminal residues that are destabilizing according to the N-end rule, leading to their ubiquitination and subsequent degradation.</text>
</comment>
<evidence type="ECO:0000256" key="2">
    <source>
        <dbReference type="SAM" id="MobiDB-lite"/>
    </source>
</evidence>
<evidence type="ECO:0000313" key="4">
    <source>
        <dbReference type="EMBL" id="KAH3873563.1"/>
    </source>
</evidence>
<feature type="region of interest" description="Disordered" evidence="2">
    <location>
        <begin position="619"/>
        <end position="640"/>
    </location>
</feature>
<feature type="compositionally biased region" description="Basic and acidic residues" evidence="2">
    <location>
        <begin position="630"/>
        <end position="640"/>
    </location>
</feature>
<keyword evidence="1" id="KW-0833">Ubl conjugation pathway</keyword>
<gene>
    <name evidence="4" type="ORF">DPMN_036801</name>
</gene>
<feature type="domain" description="E3 ubiquitin-protein ligase UBR1-like winged-helix" evidence="3">
    <location>
        <begin position="338"/>
        <end position="440"/>
    </location>
</feature>
<comment type="similarity">
    <text evidence="1">Belongs to the E3 ubiquitin-protein ligase UBR1-like family.</text>
</comment>
<feature type="region of interest" description="Disordered" evidence="2">
    <location>
        <begin position="718"/>
        <end position="746"/>
    </location>
</feature>
<feature type="compositionally biased region" description="Polar residues" evidence="2">
    <location>
        <begin position="619"/>
        <end position="628"/>
    </location>
</feature>
<protein>
    <recommendedName>
        <fullName evidence="1">E3 ubiquitin-protein ligase</fullName>
        <ecNumber evidence="1">2.3.2.27</ecNumber>
    </recommendedName>
</protein>
<dbReference type="PANTHER" id="PTHR21497:SF39">
    <property type="entry name" value="E3 UBIQUITIN-PROTEIN LIGASE UBR3"/>
    <property type="match status" value="1"/>
</dbReference>
<dbReference type="GO" id="GO:0061630">
    <property type="term" value="F:ubiquitin protein ligase activity"/>
    <property type="evidence" value="ECO:0007669"/>
    <property type="project" value="UniProtKB-UniRule"/>
</dbReference>
<feature type="compositionally biased region" description="Basic and acidic residues" evidence="2">
    <location>
        <begin position="719"/>
        <end position="736"/>
    </location>
</feature>
<dbReference type="InterPro" id="IPR039164">
    <property type="entry name" value="UBR1-like"/>
</dbReference>
<evidence type="ECO:0000259" key="3">
    <source>
        <dbReference type="Pfam" id="PF22960"/>
    </source>
</evidence>
<keyword evidence="5" id="KW-1185">Reference proteome</keyword>
<comment type="caution">
    <text evidence="4">The sequence shown here is derived from an EMBL/GenBank/DDBJ whole genome shotgun (WGS) entry which is preliminary data.</text>
</comment>
<dbReference type="AlphaFoldDB" id="A0A9D4MBE7"/>
<dbReference type="GO" id="GO:0000151">
    <property type="term" value="C:ubiquitin ligase complex"/>
    <property type="evidence" value="ECO:0007669"/>
    <property type="project" value="TreeGrafter"/>
</dbReference>
<feature type="region of interest" description="Disordered" evidence="2">
    <location>
        <begin position="761"/>
        <end position="791"/>
    </location>
</feature>
<accession>A0A9D4MBE7</accession>
<dbReference type="EMBL" id="JAIWYP010000002">
    <property type="protein sequence ID" value="KAH3873563.1"/>
    <property type="molecule type" value="Genomic_DNA"/>
</dbReference>
<reference evidence="4" key="1">
    <citation type="journal article" date="2019" name="bioRxiv">
        <title>The Genome of the Zebra Mussel, Dreissena polymorpha: A Resource for Invasive Species Research.</title>
        <authorList>
            <person name="McCartney M.A."/>
            <person name="Auch B."/>
            <person name="Kono T."/>
            <person name="Mallez S."/>
            <person name="Zhang Y."/>
            <person name="Obille A."/>
            <person name="Becker A."/>
            <person name="Abrahante J.E."/>
            <person name="Garbe J."/>
            <person name="Badalamenti J.P."/>
            <person name="Herman A."/>
            <person name="Mangelson H."/>
            <person name="Liachko I."/>
            <person name="Sullivan S."/>
            <person name="Sone E.D."/>
            <person name="Koren S."/>
            <person name="Silverstein K.A.T."/>
            <person name="Beckman K.B."/>
            <person name="Gohl D.M."/>
        </authorList>
    </citation>
    <scope>NUCLEOTIDE SEQUENCE</scope>
    <source>
        <strain evidence="4">Duluth1</strain>
        <tissue evidence="4">Whole animal</tissue>
    </source>
</reference>
<keyword evidence="1" id="KW-0808">Transferase</keyword>
<dbReference type="GO" id="GO:0005737">
    <property type="term" value="C:cytoplasm"/>
    <property type="evidence" value="ECO:0007669"/>
    <property type="project" value="TreeGrafter"/>
</dbReference>
<dbReference type="GO" id="GO:0016567">
    <property type="term" value="P:protein ubiquitination"/>
    <property type="evidence" value="ECO:0007669"/>
    <property type="project" value="UniProtKB-UniRule"/>
</dbReference>
<dbReference type="EC" id="2.3.2.27" evidence="1"/>
<keyword evidence="1" id="KW-0863">Zinc-finger</keyword>